<dbReference type="Proteomes" id="UP001597189">
    <property type="component" value="Unassembled WGS sequence"/>
</dbReference>
<dbReference type="EMBL" id="JBHTOD010000001">
    <property type="protein sequence ID" value="MFD1454323.1"/>
    <property type="molecule type" value="Genomic_DNA"/>
</dbReference>
<feature type="domain" description="DUF5776" evidence="1">
    <location>
        <begin position="441"/>
        <end position="507"/>
    </location>
</feature>
<evidence type="ECO:0000313" key="3">
    <source>
        <dbReference type="Proteomes" id="UP001597189"/>
    </source>
</evidence>
<name>A0ABW4D199_9LACO</name>
<gene>
    <name evidence="2" type="ORF">ACFQ44_01350</name>
</gene>
<reference evidence="3" key="1">
    <citation type="journal article" date="2019" name="Int. J. Syst. Evol. Microbiol.">
        <title>The Global Catalogue of Microorganisms (GCM) 10K type strain sequencing project: providing services to taxonomists for standard genome sequencing and annotation.</title>
        <authorList>
            <consortium name="The Broad Institute Genomics Platform"/>
            <consortium name="The Broad Institute Genome Sequencing Center for Infectious Disease"/>
            <person name="Wu L."/>
            <person name="Ma J."/>
        </authorList>
    </citation>
    <scope>NUCLEOTIDE SEQUENCE [LARGE SCALE GENOMIC DNA]</scope>
    <source>
        <strain evidence="3">CCM 8979</strain>
    </source>
</reference>
<evidence type="ECO:0000259" key="1">
    <source>
        <dbReference type="Pfam" id="PF19087"/>
    </source>
</evidence>
<accession>A0ABW4D199</accession>
<sequence length="511" mass="56508">MTRKVIKKILFSVGLLLVVCSFGFFKGPGTVVAQADSNSRYIYDMYFESENDSTNRVWVDGRSGGDSTNINPESFQDSDVNGVTYNDFYKKLFSEQFNSSYTMYDIVNTYFDYSNNVINQDTALSKLSKMFKDPDMAPDADTFQFNVEQYISMFPKASVDMEKTREEAAKPIVPEPAADPSTAGYDYRIPDFNIYIVNNDYQMTIKYVLPDGTAAHADDVVTGYAGKTPIMITSPSVDEYVPDQKEVKINFAKEGKYVTTVHYVKPGSQTGTTNASDQSSLIANDTATVKVGQSVDAATFDAKATDSSGNSIPVTVDTSTANLQKPGTYSVVLKAANGKTKTVSLIVTAGAMSDIDAPKQSVIYGLKTLYLYQTPTFNKSQRLVKYSKTTRTNRPMFVVTGYDYSKSGLLRYKVKDVNHTSKTAGMTGYVTARKGFVGSAYYQKSVKQIKVLSKKGVNLYQNVNLTKRTKHVKQGKVLNIVGLKQHNLTTRFVLSNGQYLTANKKSVIAIK</sequence>
<proteinExistence type="predicted"/>
<dbReference type="InterPro" id="IPR044081">
    <property type="entry name" value="DUF5776"/>
</dbReference>
<dbReference type="InterPro" id="IPR013783">
    <property type="entry name" value="Ig-like_fold"/>
</dbReference>
<evidence type="ECO:0000313" key="2">
    <source>
        <dbReference type="EMBL" id="MFD1454323.1"/>
    </source>
</evidence>
<organism evidence="2 3">
    <name type="scientific">Levilactobacillus lanxiensis</name>
    <dbReference type="NCBI Taxonomy" id="2799568"/>
    <lineage>
        <taxon>Bacteria</taxon>
        <taxon>Bacillati</taxon>
        <taxon>Bacillota</taxon>
        <taxon>Bacilli</taxon>
        <taxon>Lactobacillales</taxon>
        <taxon>Lactobacillaceae</taxon>
        <taxon>Levilactobacillus</taxon>
    </lineage>
</organism>
<protein>
    <submittedName>
        <fullName evidence="2">DUF5776 domain-containing protein</fullName>
    </submittedName>
</protein>
<dbReference type="RefSeq" id="WP_203642426.1">
    <property type="nucleotide sequence ID" value="NZ_BOLN01000001.1"/>
</dbReference>
<dbReference type="Gene3D" id="2.60.40.10">
    <property type="entry name" value="Immunoglobulins"/>
    <property type="match status" value="1"/>
</dbReference>
<dbReference type="Pfam" id="PF19087">
    <property type="entry name" value="DUF5776"/>
    <property type="match status" value="1"/>
</dbReference>
<keyword evidence="3" id="KW-1185">Reference proteome</keyword>
<comment type="caution">
    <text evidence="2">The sequence shown here is derived from an EMBL/GenBank/DDBJ whole genome shotgun (WGS) entry which is preliminary data.</text>
</comment>